<dbReference type="EMBL" id="BSNF01000008">
    <property type="protein sequence ID" value="GLQ07620.1"/>
    <property type="molecule type" value="Genomic_DNA"/>
</dbReference>
<dbReference type="PANTHER" id="PTHR36837">
    <property type="entry name" value="POLY(3-HYDROXYALKANOATE) POLYMERASE SUBUNIT PHAC"/>
    <property type="match status" value="1"/>
</dbReference>
<reference evidence="7" key="2">
    <citation type="submission" date="2023-01" db="EMBL/GenBank/DDBJ databases">
        <title>Draft genome sequence of Sneathiella chinensis strain NBRC 103408.</title>
        <authorList>
            <person name="Sun Q."/>
            <person name="Mori K."/>
        </authorList>
    </citation>
    <scope>NUCLEOTIDE SEQUENCE</scope>
    <source>
        <strain evidence="7">NBRC 103408</strain>
    </source>
</reference>
<evidence type="ECO:0000313" key="7">
    <source>
        <dbReference type="EMBL" id="GLQ07620.1"/>
    </source>
</evidence>
<reference evidence="7" key="1">
    <citation type="journal article" date="2014" name="Int. J. Syst. Evol. Microbiol.">
        <title>Complete genome of a new Firmicutes species belonging to the dominant human colonic microbiota ('Ruminococcus bicirculans') reveals two chromosomes and a selective capacity to utilize plant glucans.</title>
        <authorList>
            <consortium name="NISC Comparative Sequencing Program"/>
            <person name="Wegmann U."/>
            <person name="Louis P."/>
            <person name="Goesmann A."/>
            <person name="Henrissat B."/>
            <person name="Duncan S.H."/>
            <person name="Flint H.J."/>
        </authorList>
    </citation>
    <scope>NUCLEOTIDE SEQUENCE</scope>
    <source>
        <strain evidence="7">NBRC 103408</strain>
    </source>
</reference>
<keyword evidence="3" id="KW-0808">Transferase</keyword>
<comment type="subcellular location">
    <subcellularLocation>
        <location evidence="1">Cytoplasm</location>
    </subcellularLocation>
</comment>
<dbReference type="InterPro" id="IPR029058">
    <property type="entry name" value="AB_hydrolase_fold"/>
</dbReference>
<organism evidence="7 8">
    <name type="scientific">Sneathiella chinensis</name>
    <dbReference type="NCBI Taxonomy" id="349750"/>
    <lineage>
        <taxon>Bacteria</taxon>
        <taxon>Pseudomonadati</taxon>
        <taxon>Pseudomonadota</taxon>
        <taxon>Alphaproteobacteria</taxon>
        <taxon>Sneathiellales</taxon>
        <taxon>Sneathiellaceae</taxon>
        <taxon>Sneathiella</taxon>
    </lineage>
</organism>
<dbReference type="Pfam" id="PF00561">
    <property type="entry name" value="Abhydrolase_1"/>
    <property type="match status" value="1"/>
</dbReference>
<accession>A0ABQ5U641</accession>
<evidence type="ECO:0000256" key="1">
    <source>
        <dbReference type="ARBA" id="ARBA00004496"/>
    </source>
</evidence>
<name>A0ABQ5U641_9PROT</name>
<feature type="domain" description="AB hydrolase-1" evidence="5">
    <location>
        <begin position="281"/>
        <end position="520"/>
    </location>
</feature>
<protein>
    <submittedName>
        <fullName evidence="7">Class I poly(R)-hydroxyalkanoic acid synthase</fullName>
    </submittedName>
</protein>
<evidence type="ECO:0000256" key="3">
    <source>
        <dbReference type="ARBA" id="ARBA00022679"/>
    </source>
</evidence>
<evidence type="ECO:0000259" key="5">
    <source>
        <dbReference type="Pfam" id="PF00561"/>
    </source>
</evidence>
<dbReference type="InterPro" id="IPR010963">
    <property type="entry name" value="PHA_synth_I"/>
</dbReference>
<dbReference type="NCBIfam" id="TIGR01838">
    <property type="entry name" value="PHA_synth_I"/>
    <property type="match status" value="1"/>
</dbReference>
<dbReference type="RefSeq" id="WP_206374679.1">
    <property type="nucleotide sequence ID" value="NZ_BSNF01000008.1"/>
</dbReference>
<dbReference type="InterPro" id="IPR051321">
    <property type="entry name" value="PHA/PHB_synthase"/>
</dbReference>
<dbReference type="Proteomes" id="UP001161409">
    <property type="component" value="Unassembled WGS sequence"/>
</dbReference>
<feature type="domain" description="Poly-beta-hydroxybutyrate polymerase N-terminal" evidence="6">
    <location>
        <begin position="109"/>
        <end position="280"/>
    </location>
</feature>
<keyword evidence="8" id="KW-1185">Reference proteome</keyword>
<sequence>MQDSKDKTASDTVLESGQEFADNLATITQQSQALITEFYKQQAESGYDPDPFNIGKAFLELSQKMVADPAKLMNAQASLWSSYMELWKNAALAASGQGAKPVIEPEKGDKRFKSEEWNRNQIFDYIKQSYLLTSRWINDTVADVEGLDATTRKKIDFYTKQYTDALSPTNFFWSNPDVLKQTYETKGENLVHGLKNLLDDLQEGKGVLNPKMVPEGKFVVGENIAVSKGKVVYQNDLMQLIQYSPTTDKVYKKPLLITPPWINKFYILDLKQENSFIRWCVDQGYTVFVISWINPDEQHLDKTFESYMSEGILAALDAIEATIGEKEVTAIGYCIGGTLMASTLAYLAAVGEKRITACTFFAAQLDFEHAGDLLLFTDEEQIQMIERKMAEAGFLEGRNMAMTFNMLRSNDLIWSFVINNYLMGKEPIPFDLLFWNSDTTNMPPKMHSFYLRNMYKQNLLSKPGGLTLGGQPIDLSKVTIPIFVQASKEDHIAPFESVFRATKLMSGPAEFMLAGSGHIAGVINHPDAKKYQHWVNKTGKTYETAEAWLKDAEELPGSWWPDWHKWLSKKSGAKVAARDPAKGKLKPIEDAPGSYVKTKAKLGRKG</sequence>
<dbReference type="Gene3D" id="3.40.50.1820">
    <property type="entry name" value="alpha/beta hydrolase"/>
    <property type="match status" value="1"/>
</dbReference>
<dbReference type="SUPFAM" id="SSF53474">
    <property type="entry name" value="alpha/beta-Hydrolases"/>
    <property type="match status" value="1"/>
</dbReference>
<comment type="caution">
    <text evidence="7">The sequence shown here is derived from an EMBL/GenBank/DDBJ whole genome shotgun (WGS) entry which is preliminary data.</text>
</comment>
<dbReference type="Pfam" id="PF07167">
    <property type="entry name" value="PhaC_N"/>
    <property type="match status" value="1"/>
</dbReference>
<evidence type="ECO:0000313" key="8">
    <source>
        <dbReference type="Proteomes" id="UP001161409"/>
    </source>
</evidence>
<proteinExistence type="predicted"/>
<evidence type="ECO:0000256" key="4">
    <source>
        <dbReference type="ARBA" id="ARBA00023315"/>
    </source>
</evidence>
<keyword evidence="2" id="KW-0963">Cytoplasm</keyword>
<evidence type="ECO:0000259" key="6">
    <source>
        <dbReference type="Pfam" id="PF07167"/>
    </source>
</evidence>
<evidence type="ECO:0000256" key="2">
    <source>
        <dbReference type="ARBA" id="ARBA00022490"/>
    </source>
</evidence>
<dbReference type="InterPro" id="IPR000073">
    <property type="entry name" value="AB_hydrolase_1"/>
</dbReference>
<keyword evidence="4" id="KW-0012">Acyltransferase</keyword>
<dbReference type="PANTHER" id="PTHR36837:SF5">
    <property type="entry name" value="POLY-3-HYDROXYBUTYRATE SYNTHASE"/>
    <property type="match status" value="1"/>
</dbReference>
<gene>
    <name evidence="7" type="ORF">GCM10007924_28410</name>
</gene>
<dbReference type="InterPro" id="IPR010941">
    <property type="entry name" value="PhaC_N"/>
</dbReference>